<dbReference type="OrthoDB" id="9148343at2"/>
<dbReference type="Proteomes" id="UP000000496">
    <property type="component" value="Chromosome gsn.131"/>
</dbReference>
<dbReference type="HOGENOM" id="CLU_525585_0_0_0"/>
<dbReference type="eggNOG" id="COG4403">
    <property type="taxonomic scope" value="Bacteria"/>
</dbReference>
<dbReference type="Pfam" id="PF13575">
    <property type="entry name" value="DUF4135"/>
    <property type="match status" value="1"/>
</dbReference>
<feature type="domain" description="Lantibiotic biosynthesis protein dehydration" evidence="1">
    <location>
        <begin position="116"/>
        <end position="436"/>
    </location>
</feature>
<accession>F8L5W3</accession>
<organism evidence="2 3">
    <name type="scientific">Simkania negevensis (strain ATCC VR-1471 / DSM 27360 / Z)</name>
    <dbReference type="NCBI Taxonomy" id="331113"/>
    <lineage>
        <taxon>Bacteria</taxon>
        <taxon>Pseudomonadati</taxon>
        <taxon>Chlamydiota</taxon>
        <taxon>Chlamydiia</taxon>
        <taxon>Parachlamydiales</taxon>
        <taxon>Simkaniaceae</taxon>
        <taxon>Simkania</taxon>
    </lineage>
</organism>
<evidence type="ECO:0000313" key="2">
    <source>
        <dbReference type="EMBL" id="CCB88105.1"/>
    </source>
</evidence>
<dbReference type="EMBL" id="FR872582">
    <property type="protein sequence ID" value="CCB88105.1"/>
    <property type="molecule type" value="Genomic_DNA"/>
</dbReference>
<dbReference type="STRING" id="331113.SNE_A02280"/>
<reference key="1">
    <citation type="journal article" date="2011" name="Mol. Biol. Evol.">
        <title>Unity in variety -- the pan-genome of the Chlamydiae.</title>
        <authorList>
            <person name="Collingro A."/>
            <person name="Tischler P."/>
            <person name="Weinmaier T."/>
            <person name="Penz T."/>
            <person name="Heinz E."/>
            <person name="Brunham R.C."/>
            <person name="Read T.D."/>
            <person name="Bavoil P.M."/>
            <person name="Sachse K."/>
            <person name="Kahane S."/>
            <person name="Friedman M.G."/>
            <person name="Rattei T."/>
            <person name="Myers G.S.A."/>
            <person name="Horn M."/>
        </authorList>
    </citation>
    <scope>NUCLEOTIDE SEQUENCE</scope>
    <source>
        <strain>Z</strain>
    </source>
</reference>
<sequence>MHFQDALRAQYFIRALEQKILKISQTFKGDLSSFLTSLCRELDQTLLPTVAYEMGEAKAAGLLKGNSPEKRYQSFFIQGDNFTPWARELPEKYPFLFDQLDQLLSDTFQNLQLAIYRTRQEKSFSEITAIDLLTQSDKHRGQQSLLMTFNDGSKWVYKPRDLKTEVLFARFIQHLDLPDPYNLKPPTVFARENYGWMKFEPHFPCENLQKVCDYFSRAGVLLAVTDTLNFTDGHFENLIASGPYPVLIDGETLFQNYHAQALANKNVLSTGLIQKAAPNQKRKVHHSAFQAKQKETYHILYPHVLHERTDEMQVEFHGYREGILDNLPYIGEKYFLAQDFKECFLNGLKQGYQAIQKNAKSILEDSLWWEMLAQTKARTLMHHTVNYAYLLCRIQQPDGGQSQEFAQALIEDKLPDTPYLSYETQDLLQGNIPYFYHFPNEKTLYDGNDTPYENFFHETAVDQIKRNLQKDLGENAFDLVNKHLDHAKETFTYEPAEAS</sequence>
<evidence type="ECO:0000259" key="1">
    <source>
        <dbReference type="Pfam" id="PF13575"/>
    </source>
</evidence>
<reference evidence="2 3" key="2">
    <citation type="journal article" date="2011" name="Mol. Biol. Evol.">
        <title>Unity in variety--the pan-genome of the Chlamydiae.</title>
        <authorList>
            <person name="Collingro A."/>
            <person name="Tischler P."/>
            <person name="Weinmaier T."/>
            <person name="Penz T."/>
            <person name="Heinz E."/>
            <person name="Brunham R.C."/>
            <person name="Read T.D."/>
            <person name="Bavoil P.M."/>
            <person name="Sachse K."/>
            <person name="Kahane S."/>
            <person name="Friedman M.G."/>
            <person name="Rattei T."/>
            <person name="Myers G.S."/>
            <person name="Horn M."/>
        </authorList>
    </citation>
    <scope>NUCLEOTIDE SEQUENCE [LARGE SCALE GENOMIC DNA]</scope>
    <source>
        <strain evidence="3">ATCC VR-1471 / Z</strain>
    </source>
</reference>
<dbReference type="KEGG" id="sng:SNE_A02280"/>
<proteinExistence type="predicted"/>
<name>F8L5W3_SIMNZ</name>
<protein>
    <recommendedName>
        <fullName evidence="1">Lantibiotic biosynthesis protein dehydration domain-containing protein</fullName>
    </recommendedName>
</protein>
<evidence type="ECO:0000313" key="3">
    <source>
        <dbReference type="Proteomes" id="UP000000496"/>
    </source>
</evidence>
<keyword evidence="3" id="KW-1185">Reference proteome</keyword>
<dbReference type="InterPro" id="IPR025410">
    <property type="entry name" value="Lant_dehyd"/>
</dbReference>
<dbReference type="AlphaFoldDB" id="F8L5W3"/>
<gene>
    <name evidence="2" type="ordered locus">SNE_A02280</name>
</gene>
<dbReference type="RefSeq" id="WP_013942572.1">
    <property type="nucleotide sequence ID" value="NC_015713.1"/>
</dbReference>